<dbReference type="PROSITE" id="PS50835">
    <property type="entry name" value="IG_LIKE"/>
    <property type="match status" value="2"/>
</dbReference>
<feature type="signal peptide" evidence="10">
    <location>
        <begin position="1"/>
        <end position="28"/>
    </location>
</feature>
<dbReference type="InterPro" id="IPR003599">
    <property type="entry name" value="Ig_sub"/>
</dbReference>
<dbReference type="Pfam" id="PF13927">
    <property type="entry name" value="Ig_3"/>
    <property type="match status" value="1"/>
</dbReference>
<dbReference type="GeneID" id="118432266"/>
<protein>
    <submittedName>
        <fullName evidence="14">Hemicentin-1-like</fullName>
    </submittedName>
</protein>
<proteinExistence type="predicted"/>
<reference evidence="14" key="2">
    <citation type="submission" date="2025-08" db="UniProtKB">
        <authorList>
            <consortium name="RefSeq"/>
        </authorList>
    </citation>
    <scope>IDENTIFICATION</scope>
    <source>
        <strain evidence="14">S238N-H82</strain>
        <tissue evidence="14">Testes</tissue>
    </source>
</reference>
<dbReference type="SMART" id="SM00409">
    <property type="entry name" value="IG"/>
    <property type="match status" value="3"/>
</dbReference>
<evidence type="ECO:0000256" key="9">
    <source>
        <dbReference type="SAM" id="Phobius"/>
    </source>
</evidence>
<dbReference type="PANTHER" id="PTHR23277:SF108">
    <property type="entry name" value="FASCICLIN-3"/>
    <property type="match status" value="1"/>
</dbReference>
<gene>
    <name evidence="14" type="primary">LOC118432266</name>
</gene>
<dbReference type="GO" id="GO:0005886">
    <property type="term" value="C:plasma membrane"/>
    <property type="evidence" value="ECO:0000318"/>
    <property type="project" value="GO_Central"/>
</dbReference>
<evidence type="ECO:0000256" key="3">
    <source>
        <dbReference type="ARBA" id="ARBA00022729"/>
    </source>
</evidence>
<dbReference type="InterPro" id="IPR051427">
    <property type="entry name" value="Nectin/Nectin-like"/>
</dbReference>
<dbReference type="KEGG" id="bfo:118432266"/>
<dbReference type="Gene3D" id="2.30.30.40">
    <property type="entry name" value="SH3 Domains"/>
    <property type="match status" value="1"/>
</dbReference>
<dbReference type="InterPro" id="IPR003598">
    <property type="entry name" value="Ig_sub2"/>
</dbReference>
<keyword evidence="4" id="KW-0677">Repeat</keyword>
<feature type="domain" description="Ig-like" evidence="12">
    <location>
        <begin position="144"/>
        <end position="237"/>
    </location>
</feature>
<evidence type="ECO:0000256" key="1">
    <source>
        <dbReference type="ARBA" id="ARBA00004370"/>
    </source>
</evidence>
<evidence type="ECO:0000259" key="12">
    <source>
        <dbReference type="PROSITE" id="PS50835"/>
    </source>
</evidence>
<feature type="domain" description="SH3" evidence="11">
    <location>
        <begin position="490"/>
        <end position="549"/>
    </location>
</feature>
<accession>A0A9J7NDK5</accession>
<evidence type="ECO:0000256" key="8">
    <source>
        <dbReference type="PROSITE-ProRule" id="PRU00192"/>
    </source>
</evidence>
<dbReference type="GO" id="GO:0098631">
    <property type="term" value="F:cell adhesion mediator activity"/>
    <property type="evidence" value="ECO:0000318"/>
    <property type="project" value="GO_Central"/>
</dbReference>
<dbReference type="OMA" id="VYVSIYQ"/>
<evidence type="ECO:0000313" key="13">
    <source>
        <dbReference type="Proteomes" id="UP000001554"/>
    </source>
</evidence>
<dbReference type="PANTHER" id="PTHR23277">
    <property type="entry name" value="NECTIN-RELATED"/>
    <property type="match status" value="1"/>
</dbReference>
<feature type="domain" description="Ig-like" evidence="12">
    <location>
        <begin position="241"/>
        <end position="327"/>
    </location>
</feature>
<dbReference type="GO" id="GO:0007156">
    <property type="term" value="P:homophilic cell adhesion via plasma membrane adhesion molecules"/>
    <property type="evidence" value="ECO:0000318"/>
    <property type="project" value="GO_Central"/>
</dbReference>
<keyword evidence="6" id="KW-1015">Disulfide bond</keyword>
<dbReference type="SMART" id="SM00326">
    <property type="entry name" value="SH3"/>
    <property type="match status" value="1"/>
</dbReference>
<keyword evidence="2 8" id="KW-0728">SH3 domain</keyword>
<evidence type="ECO:0000256" key="6">
    <source>
        <dbReference type="ARBA" id="ARBA00023157"/>
    </source>
</evidence>
<keyword evidence="9" id="KW-1133">Transmembrane helix</keyword>
<dbReference type="InterPro" id="IPR036179">
    <property type="entry name" value="Ig-like_dom_sf"/>
</dbReference>
<dbReference type="InterPro" id="IPR007110">
    <property type="entry name" value="Ig-like_dom"/>
</dbReference>
<dbReference type="AlphaFoldDB" id="A0A9J7NDK5"/>
<name>A0A9J7NDK5_BRAFL</name>
<keyword evidence="13" id="KW-1185">Reference proteome</keyword>
<dbReference type="PROSITE" id="PS50002">
    <property type="entry name" value="SH3"/>
    <property type="match status" value="1"/>
</dbReference>
<keyword evidence="9" id="KW-0812">Transmembrane</keyword>
<keyword evidence="7" id="KW-0325">Glycoprotein</keyword>
<keyword evidence="3 10" id="KW-0732">Signal</keyword>
<dbReference type="SUPFAM" id="SSF48726">
    <property type="entry name" value="Immunoglobulin"/>
    <property type="match status" value="3"/>
</dbReference>
<reference evidence="13" key="1">
    <citation type="journal article" date="2020" name="Nat. Ecol. Evol.">
        <title>Deeply conserved synteny resolves early events in vertebrate evolution.</title>
        <authorList>
            <person name="Simakov O."/>
            <person name="Marletaz F."/>
            <person name="Yue J.X."/>
            <person name="O'Connell B."/>
            <person name="Jenkins J."/>
            <person name="Brandt A."/>
            <person name="Calef R."/>
            <person name="Tung C.H."/>
            <person name="Huang T.K."/>
            <person name="Schmutz J."/>
            <person name="Satoh N."/>
            <person name="Yu J.K."/>
            <person name="Putnam N.H."/>
            <person name="Green R.E."/>
            <person name="Rokhsar D.S."/>
        </authorList>
    </citation>
    <scope>NUCLEOTIDE SEQUENCE [LARGE SCALE GENOMIC DNA]</scope>
    <source>
        <strain evidence="13">S238N-H82</strain>
    </source>
</reference>
<dbReference type="Pfam" id="PF14604">
    <property type="entry name" value="SH3_9"/>
    <property type="match status" value="1"/>
</dbReference>
<evidence type="ECO:0000259" key="11">
    <source>
        <dbReference type="PROSITE" id="PS50002"/>
    </source>
</evidence>
<sequence length="611" mass="67496">MTPTTVASFIMCLLSVTTFFQWKSKAVATVPTVTTNLSSVTAMEGETVVLPADFSPDYTVFAQTWNKLVGGMRGVRTAVYMYASTTKTSMSLGPLKGRAILDSDGSLRIMAARKSDGGLYVLSSVLDVVGQEDHYVQLTILVVPIVQITTKKPVVAKEDTSVILNCTVNYTSALTSPPYWESDQLQDVSPHILGNMESDDNYSPWLFLPKVSREQTGNYSCVAEHLMGKTSDSIYVGVIYPAKILKIVEDSSDDNNVVLHCIAEGNPAPRVAWYRGYSLKPMLTMTGTDTFQRLGLVLSKHNNRTSGQYRCQASNKLADDAKSVYVSIYQRAVTIVEAAESNGNFIQSTQSTLYQLANDAKSVYVSIYQRAVTIVEAAESNGIIRVQEGSLFQVITTAGIAAASLCLLLVVLLAGFIFCRKRPGVYGQQEFEYIAAQREQEENIPMEQFENDTSLPATPDWEENDEHAEMCPADLMNTPLPTQNGVTYQYRTFVARVIVPYYSHQPGFLSLKINDFVEVIDQTSSGWLYGSIGDRSGVFPATCVEPTGRTSANCRRNDRTKYVEKQGHQQASLVVRISRRSASDDVRALPWHTRSVEKTAEEESSDTEFCS</sequence>
<evidence type="ECO:0000313" key="14">
    <source>
        <dbReference type="RefSeq" id="XP_035699695.1"/>
    </source>
</evidence>
<keyword evidence="5 9" id="KW-0472">Membrane</keyword>
<evidence type="ECO:0000256" key="2">
    <source>
        <dbReference type="ARBA" id="ARBA00022443"/>
    </source>
</evidence>
<dbReference type="InterPro" id="IPR013783">
    <property type="entry name" value="Ig-like_fold"/>
</dbReference>
<dbReference type="SUPFAM" id="SSF50044">
    <property type="entry name" value="SH3-domain"/>
    <property type="match status" value="1"/>
</dbReference>
<dbReference type="Gene3D" id="2.60.40.10">
    <property type="entry name" value="Immunoglobulins"/>
    <property type="match status" value="3"/>
</dbReference>
<dbReference type="GO" id="GO:0005912">
    <property type="term" value="C:adherens junction"/>
    <property type="evidence" value="ECO:0000318"/>
    <property type="project" value="GO_Central"/>
</dbReference>
<dbReference type="CDD" id="cd00174">
    <property type="entry name" value="SH3"/>
    <property type="match status" value="1"/>
</dbReference>
<dbReference type="Pfam" id="PF07686">
    <property type="entry name" value="V-set"/>
    <property type="match status" value="1"/>
</dbReference>
<feature type="transmembrane region" description="Helical" evidence="9">
    <location>
        <begin position="391"/>
        <end position="419"/>
    </location>
</feature>
<comment type="subcellular location">
    <subcellularLocation>
        <location evidence="1">Membrane</location>
    </subcellularLocation>
</comment>
<dbReference type="Proteomes" id="UP000001554">
    <property type="component" value="Chromosome 15"/>
</dbReference>
<feature type="chain" id="PRO_5039951204" evidence="10">
    <location>
        <begin position="29"/>
        <end position="611"/>
    </location>
</feature>
<evidence type="ECO:0000256" key="7">
    <source>
        <dbReference type="ARBA" id="ARBA00023180"/>
    </source>
</evidence>
<dbReference type="OrthoDB" id="5985519at2759"/>
<evidence type="ECO:0000256" key="10">
    <source>
        <dbReference type="SAM" id="SignalP"/>
    </source>
</evidence>
<dbReference type="RefSeq" id="XP_035699695.1">
    <property type="nucleotide sequence ID" value="XM_035843802.1"/>
</dbReference>
<dbReference type="SMART" id="SM00408">
    <property type="entry name" value="IGc2"/>
    <property type="match status" value="2"/>
</dbReference>
<organism evidence="13 14">
    <name type="scientific">Branchiostoma floridae</name>
    <name type="common">Florida lancelet</name>
    <name type="synonym">Amphioxus</name>
    <dbReference type="NCBI Taxonomy" id="7739"/>
    <lineage>
        <taxon>Eukaryota</taxon>
        <taxon>Metazoa</taxon>
        <taxon>Chordata</taxon>
        <taxon>Cephalochordata</taxon>
        <taxon>Leptocardii</taxon>
        <taxon>Amphioxiformes</taxon>
        <taxon>Branchiostomatidae</taxon>
        <taxon>Branchiostoma</taxon>
    </lineage>
</organism>
<evidence type="ECO:0000256" key="4">
    <source>
        <dbReference type="ARBA" id="ARBA00022737"/>
    </source>
</evidence>
<dbReference type="InterPro" id="IPR001452">
    <property type="entry name" value="SH3_domain"/>
</dbReference>
<dbReference type="InterPro" id="IPR036028">
    <property type="entry name" value="SH3-like_dom_sf"/>
</dbReference>
<evidence type="ECO:0000256" key="5">
    <source>
        <dbReference type="ARBA" id="ARBA00023136"/>
    </source>
</evidence>
<dbReference type="GO" id="GO:0007157">
    <property type="term" value="P:heterophilic cell-cell adhesion via plasma membrane cell adhesion molecules"/>
    <property type="evidence" value="ECO:0000318"/>
    <property type="project" value="GO_Central"/>
</dbReference>
<dbReference type="InterPro" id="IPR013106">
    <property type="entry name" value="Ig_V-set"/>
</dbReference>